<comment type="caution">
    <text evidence="2">The sequence shown here is derived from an EMBL/GenBank/DDBJ whole genome shotgun (WGS) entry which is preliminary data.</text>
</comment>
<feature type="compositionally biased region" description="Basic and acidic residues" evidence="1">
    <location>
        <begin position="516"/>
        <end position="525"/>
    </location>
</feature>
<keyword evidence="3" id="KW-1185">Reference proteome</keyword>
<dbReference type="AlphaFoldDB" id="A0A232LXJ8"/>
<dbReference type="PANTHER" id="PTHR13060">
    <property type="entry name" value="SGT1 PROTEIN HSGT1 SUPPRESSOR OF GCR2"/>
    <property type="match status" value="1"/>
</dbReference>
<feature type="region of interest" description="Disordered" evidence="1">
    <location>
        <begin position="391"/>
        <end position="413"/>
    </location>
</feature>
<evidence type="ECO:0000256" key="1">
    <source>
        <dbReference type="SAM" id="MobiDB-lite"/>
    </source>
</evidence>
<evidence type="ECO:0000313" key="2">
    <source>
        <dbReference type="EMBL" id="OXV08758.1"/>
    </source>
</evidence>
<reference evidence="2 3" key="1">
    <citation type="journal article" date="2015" name="Environ. Microbiol.">
        <title>Metagenome sequence of Elaphomyces granulatus from sporocarp tissue reveals Ascomycota ectomycorrhizal fingerprints of genome expansion and a Proteobacteria-rich microbiome.</title>
        <authorList>
            <person name="Quandt C.A."/>
            <person name="Kohler A."/>
            <person name="Hesse C.N."/>
            <person name="Sharpton T.J."/>
            <person name="Martin F."/>
            <person name="Spatafora J.W."/>
        </authorList>
    </citation>
    <scope>NUCLEOTIDE SEQUENCE [LARGE SCALE GENOMIC DNA]</scope>
    <source>
        <strain evidence="2 3">OSC145934</strain>
    </source>
</reference>
<feature type="region of interest" description="Disordered" evidence="1">
    <location>
        <begin position="435"/>
        <end position="613"/>
    </location>
</feature>
<evidence type="ECO:0000313" key="3">
    <source>
        <dbReference type="Proteomes" id="UP000243515"/>
    </source>
</evidence>
<feature type="compositionally biased region" description="Acidic residues" evidence="1">
    <location>
        <begin position="502"/>
        <end position="513"/>
    </location>
</feature>
<dbReference type="Pfam" id="PF07093">
    <property type="entry name" value="SGT1"/>
    <property type="match status" value="2"/>
</dbReference>
<dbReference type="Proteomes" id="UP000243515">
    <property type="component" value="Unassembled WGS sequence"/>
</dbReference>
<name>A0A232LXJ8_9EURO</name>
<dbReference type="GO" id="GO:0005634">
    <property type="term" value="C:nucleus"/>
    <property type="evidence" value="ECO:0007669"/>
    <property type="project" value="TreeGrafter"/>
</dbReference>
<dbReference type="InterPro" id="IPR010770">
    <property type="entry name" value="Ecd"/>
</dbReference>
<dbReference type="PANTHER" id="PTHR13060:SF0">
    <property type="entry name" value="PROTEIN ECDYSONELESS HOMOLOG"/>
    <property type="match status" value="1"/>
</dbReference>
<organism evidence="2 3">
    <name type="scientific">Elaphomyces granulatus</name>
    <dbReference type="NCBI Taxonomy" id="519963"/>
    <lineage>
        <taxon>Eukaryota</taxon>
        <taxon>Fungi</taxon>
        <taxon>Dikarya</taxon>
        <taxon>Ascomycota</taxon>
        <taxon>Pezizomycotina</taxon>
        <taxon>Eurotiomycetes</taxon>
        <taxon>Eurotiomycetidae</taxon>
        <taxon>Eurotiales</taxon>
        <taxon>Elaphomycetaceae</taxon>
        <taxon>Elaphomyces</taxon>
    </lineage>
</organism>
<proteinExistence type="predicted"/>
<protein>
    <recommendedName>
        <fullName evidence="4">Regulatory factor Sgt1</fullName>
    </recommendedName>
</protein>
<sequence length="613" mass="69191">MTPMSQEDIEWFKSTFRPIPRPQLPDDSVEYSLYWIPPGPISAFVDDAAATRLQLQEAQKSASELTKSLLKDYIWQREAFGLEVAKENGVTLLRGRTIYGDSIEDEWVVVYLLRELTKRHNELWVKVVDSDGEFLLIEAAGILPSWLEPEVAENRVWIQNGKLVILKPEHDSKKTVTEKLSLQDARRIIKEEPKRLLRSALIEAEAFYRLRNYPKQIEENLHSALVTIPRRIAYLLYQKPAYISPAVEAFYTRDPISMRTLKNRDCGNLTFPPADFVTVSVKFTRVGYAQLKSQDFPIPGAWSGRLLVETSSLGNARLEMGMKVSCGFEMLLSDPQNQDKTAVREMKILLEDIDTGDEKLPTDEEILKLWDQRDDDEKWLDISFDDLDGELRGRGRVNDDGEPRPGAFGDQSAQENLQRIVASFEKFLNDDSAEFDGADFMNESDSDDEIDGESTSDGEDKDLSFDEEEFSKMMREMMGMPPGSGFQNAPLLRQPRGKVEELESESEPDDSQQIEELSRQMEAELRSTGVLDLGRRTGQVPSKAGSSKGKEVSRAPDADSEQVAPDSEVEENSSIHLAKNLLESIQSQAGLPGPSGNLLGMMGMNLPRDDRRP</sequence>
<gene>
    <name evidence="2" type="ORF">Egran_03479</name>
</gene>
<accession>A0A232LXJ8</accession>
<feature type="compositionally biased region" description="Acidic residues" evidence="1">
    <location>
        <begin position="435"/>
        <end position="469"/>
    </location>
</feature>
<feature type="compositionally biased region" description="Basic and acidic residues" evidence="1">
    <location>
        <begin position="548"/>
        <end position="557"/>
    </location>
</feature>
<evidence type="ECO:0008006" key="4">
    <source>
        <dbReference type="Google" id="ProtNLM"/>
    </source>
</evidence>
<feature type="compositionally biased region" description="Basic and acidic residues" evidence="1">
    <location>
        <begin position="391"/>
        <end position="403"/>
    </location>
</feature>
<dbReference type="EMBL" id="NPHW01003910">
    <property type="protein sequence ID" value="OXV08758.1"/>
    <property type="molecule type" value="Genomic_DNA"/>
</dbReference>
<dbReference type="OrthoDB" id="27237at2759"/>